<dbReference type="PANTHER" id="PTHR12714:SF24">
    <property type="entry name" value="SLR1182 PROTEIN"/>
    <property type="match status" value="1"/>
</dbReference>
<dbReference type="PANTHER" id="PTHR12714">
    <property type="entry name" value="PROTEIN-S ISOPRENYLCYSTEINE O-METHYLTRANSFERASE"/>
    <property type="match status" value="1"/>
</dbReference>
<name>A0A318KNR7_9NEIS</name>
<comment type="caution">
    <text evidence="6">The sequence shown here is derived from an EMBL/GenBank/DDBJ whole genome shotgun (WGS) entry which is preliminary data.</text>
</comment>
<evidence type="ECO:0000313" key="6">
    <source>
        <dbReference type="EMBL" id="PXX77455.1"/>
    </source>
</evidence>
<dbReference type="InterPro" id="IPR007318">
    <property type="entry name" value="Phopholipid_MeTrfase"/>
</dbReference>
<dbReference type="GO" id="GO:0032259">
    <property type="term" value="P:methylation"/>
    <property type="evidence" value="ECO:0007669"/>
    <property type="project" value="UniProtKB-KW"/>
</dbReference>
<evidence type="ECO:0000256" key="3">
    <source>
        <dbReference type="ARBA" id="ARBA00022989"/>
    </source>
</evidence>
<proteinExistence type="predicted"/>
<dbReference type="OrthoDB" id="9811969at2"/>
<dbReference type="Gene3D" id="1.20.120.1630">
    <property type="match status" value="1"/>
</dbReference>
<dbReference type="AlphaFoldDB" id="A0A318KNR7"/>
<protein>
    <submittedName>
        <fullName evidence="6">Protein-S-isoprenylcysteine O-methyltransferase Ste14</fullName>
    </submittedName>
</protein>
<organism evidence="6 7">
    <name type="scientific">Rivihabitans pingtungensis</name>
    <dbReference type="NCBI Taxonomy" id="1054498"/>
    <lineage>
        <taxon>Bacteria</taxon>
        <taxon>Pseudomonadati</taxon>
        <taxon>Pseudomonadota</taxon>
        <taxon>Betaproteobacteria</taxon>
        <taxon>Neisseriales</taxon>
        <taxon>Aquaspirillaceae</taxon>
        <taxon>Rivihabitans</taxon>
    </lineage>
</organism>
<dbReference type="GO" id="GO:0012505">
    <property type="term" value="C:endomembrane system"/>
    <property type="evidence" value="ECO:0007669"/>
    <property type="project" value="UniProtKB-SubCell"/>
</dbReference>
<evidence type="ECO:0000256" key="4">
    <source>
        <dbReference type="ARBA" id="ARBA00023136"/>
    </source>
</evidence>
<dbReference type="EMBL" id="QJKI01000017">
    <property type="protein sequence ID" value="PXX77455.1"/>
    <property type="molecule type" value="Genomic_DNA"/>
</dbReference>
<keyword evidence="6" id="KW-0489">Methyltransferase</keyword>
<feature type="transmembrane region" description="Helical" evidence="5">
    <location>
        <begin position="108"/>
        <end position="127"/>
    </location>
</feature>
<keyword evidence="2 5" id="KW-0812">Transmembrane</keyword>
<dbReference type="Pfam" id="PF04191">
    <property type="entry name" value="PEMT"/>
    <property type="match status" value="1"/>
</dbReference>
<keyword evidence="4 5" id="KW-0472">Membrane</keyword>
<reference evidence="6 7" key="1">
    <citation type="submission" date="2018-05" db="EMBL/GenBank/DDBJ databases">
        <title>Genomic Encyclopedia of Type Strains, Phase IV (KMG-IV): sequencing the most valuable type-strain genomes for metagenomic binning, comparative biology and taxonomic classification.</title>
        <authorList>
            <person name="Goeker M."/>
        </authorList>
    </citation>
    <scope>NUCLEOTIDE SEQUENCE [LARGE SCALE GENOMIC DNA]</scope>
    <source>
        <strain evidence="6 7">DSM 29661</strain>
    </source>
</reference>
<dbReference type="Proteomes" id="UP000247555">
    <property type="component" value="Unassembled WGS sequence"/>
</dbReference>
<evidence type="ECO:0000256" key="1">
    <source>
        <dbReference type="ARBA" id="ARBA00004127"/>
    </source>
</evidence>
<gene>
    <name evidence="6" type="ORF">DFR34_11760</name>
</gene>
<evidence type="ECO:0000313" key="7">
    <source>
        <dbReference type="Proteomes" id="UP000247555"/>
    </source>
</evidence>
<dbReference type="GO" id="GO:0008168">
    <property type="term" value="F:methyltransferase activity"/>
    <property type="evidence" value="ECO:0007669"/>
    <property type="project" value="UniProtKB-KW"/>
</dbReference>
<keyword evidence="7" id="KW-1185">Reference proteome</keyword>
<accession>A0A318KNR7</accession>
<dbReference type="RefSeq" id="WP_110391414.1">
    <property type="nucleotide sequence ID" value="NZ_CALCOA010000085.1"/>
</dbReference>
<evidence type="ECO:0000256" key="5">
    <source>
        <dbReference type="SAM" id="Phobius"/>
    </source>
</evidence>
<evidence type="ECO:0000256" key="2">
    <source>
        <dbReference type="ARBA" id="ARBA00022692"/>
    </source>
</evidence>
<keyword evidence="6" id="KW-0808">Transferase</keyword>
<feature type="transmembrane region" description="Helical" evidence="5">
    <location>
        <begin position="37"/>
        <end position="62"/>
    </location>
</feature>
<sequence>MSLAPQPIARPPRLYLGTLLLSTLAHLRCPWPLWLSIWWRGALALPLLVCGGLLAWSAFATLRRAGTTGHPGRPNNELVTHGPFAWSRNPVYVAMTALYFALALEIGSVWPLLAWLPLWLLMHYGVIRREEAYLLRRFGQAYANYLQHTRRWL</sequence>
<keyword evidence="3 5" id="KW-1133">Transmembrane helix</keyword>
<comment type="subcellular location">
    <subcellularLocation>
        <location evidence="1">Endomembrane system</location>
        <topology evidence="1">Multi-pass membrane protein</topology>
    </subcellularLocation>
</comment>